<organism evidence="1 2">
    <name type="scientific">Solea senegalensis</name>
    <name type="common">Senegalese sole</name>
    <dbReference type="NCBI Taxonomy" id="28829"/>
    <lineage>
        <taxon>Eukaryota</taxon>
        <taxon>Metazoa</taxon>
        <taxon>Chordata</taxon>
        <taxon>Craniata</taxon>
        <taxon>Vertebrata</taxon>
        <taxon>Euteleostomi</taxon>
        <taxon>Actinopterygii</taxon>
        <taxon>Neopterygii</taxon>
        <taxon>Teleostei</taxon>
        <taxon>Neoteleostei</taxon>
        <taxon>Acanthomorphata</taxon>
        <taxon>Carangaria</taxon>
        <taxon>Pleuronectiformes</taxon>
        <taxon>Pleuronectoidei</taxon>
        <taxon>Soleidae</taxon>
        <taxon>Solea</taxon>
    </lineage>
</organism>
<name>A0AAV6T263_SOLSE</name>
<proteinExistence type="predicted"/>
<evidence type="ECO:0000313" key="2">
    <source>
        <dbReference type="Proteomes" id="UP000693946"/>
    </source>
</evidence>
<dbReference type="Proteomes" id="UP000693946">
    <property type="component" value="Linkage Group LG10"/>
</dbReference>
<evidence type="ECO:0000313" key="1">
    <source>
        <dbReference type="EMBL" id="KAG7523486.1"/>
    </source>
</evidence>
<protein>
    <submittedName>
        <fullName evidence="1">Uncharacterized protein</fullName>
    </submittedName>
</protein>
<reference evidence="1 2" key="1">
    <citation type="journal article" date="2021" name="Sci. Rep.">
        <title>Chromosome anchoring in Senegalese sole (Solea senegalensis) reveals sex-associated markers and genome rearrangements in flatfish.</title>
        <authorList>
            <person name="Guerrero-Cozar I."/>
            <person name="Gomez-Garrido J."/>
            <person name="Berbel C."/>
            <person name="Martinez-Blanch J.F."/>
            <person name="Alioto T."/>
            <person name="Claros M.G."/>
            <person name="Gagnaire P.A."/>
            <person name="Manchado M."/>
        </authorList>
    </citation>
    <scope>NUCLEOTIDE SEQUENCE [LARGE SCALE GENOMIC DNA]</scope>
    <source>
        <strain evidence="1">Sse05_10M</strain>
    </source>
</reference>
<comment type="caution">
    <text evidence="1">The sequence shown here is derived from an EMBL/GenBank/DDBJ whole genome shotgun (WGS) entry which is preliminary data.</text>
</comment>
<sequence length="106" mass="12156">MNDEVEDCPAEFTTEGESPRPFKRWILTMSTLRHYLEIRQPPGESLENVTIFIICGESQECGTCLKAVFVRAGYGLKHLKDKILMVSVKFVNTFSLVIDKEFCLYC</sequence>
<accession>A0AAV6T263</accession>
<gene>
    <name evidence="1" type="ORF">JOB18_048129</name>
</gene>
<dbReference type="EMBL" id="JAGKHQ010000002">
    <property type="protein sequence ID" value="KAG7523486.1"/>
    <property type="molecule type" value="Genomic_DNA"/>
</dbReference>
<keyword evidence="2" id="KW-1185">Reference proteome</keyword>
<dbReference type="AlphaFoldDB" id="A0AAV6T263"/>